<organism evidence="1 2">
    <name type="scientific">Hymenobacter ginsengisoli</name>
    <dbReference type="NCBI Taxonomy" id="1051626"/>
    <lineage>
        <taxon>Bacteria</taxon>
        <taxon>Pseudomonadati</taxon>
        <taxon>Bacteroidota</taxon>
        <taxon>Cytophagia</taxon>
        <taxon>Cytophagales</taxon>
        <taxon>Hymenobacteraceae</taxon>
        <taxon>Hymenobacter</taxon>
    </lineage>
</organism>
<comment type="caution">
    <text evidence="1">The sequence shown here is derived from an EMBL/GenBank/DDBJ whole genome shotgun (WGS) entry which is preliminary data.</text>
</comment>
<dbReference type="Proteomes" id="UP001501243">
    <property type="component" value="Unassembled WGS sequence"/>
</dbReference>
<protein>
    <submittedName>
        <fullName evidence="1">WbqC family protein</fullName>
    </submittedName>
</protein>
<gene>
    <name evidence="1" type="ORF">GCM10023172_38060</name>
</gene>
<dbReference type="RefSeq" id="WP_208132717.1">
    <property type="nucleotide sequence ID" value="NZ_BAABGQ010000011.1"/>
</dbReference>
<dbReference type="EMBL" id="BAABGQ010000011">
    <property type="protein sequence ID" value="GAA4507437.1"/>
    <property type="molecule type" value="Genomic_DNA"/>
</dbReference>
<proteinExistence type="predicted"/>
<sequence>MSVVLSELHYLPSIPYFQQLLGAEKLLLDAHEHYHKQTYRNRALILTAQGPQPLTVPVVDGARSEKIRTSEIEIDYRQNWRHRHFRTLQTAYGASPYFGYYADYLQDIYAQKPARLWELNLACLHLLLRCLRWPLPLDFTTEYLAPASSLAPPLLDRRDYLTPKSTLAKAEPDSPSQRPYPQVFGTAFVPGLSVLDLLFMRGPAAGQFL</sequence>
<dbReference type="Pfam" id="PF08889">
    <property type="entry name" value="WbqC"/>
    <property type="match status" value="1"/>
</dbReference>
<evidence type="ECO:0000313" key="1">
    <source>
        <dbReference type="EMBL" id="GAA4507437.1"/>
    </source>
</evidence>
<dbReference type="InterPro" id="IPR014985">
    <property type="entry name" value="WbqC"/>
</dbReference>
<evidence type="ECO:0000313" key="2">
    <source>
        <dbReference type="Proteomes" id="UP001501243"/>
    </source>
</evidence>
<reference evidence="2" key="1">
    <citation type="journal article" date="2019" name="Int. J. Syst. Evol. Microbiol.">
        <title>The Global Catalogue of Microorganisms (GCM) 10K type strain sequencing project: providing services to taxonomists for standard genome sequencing and annotation.</title>
        <authorList>
            <consortium name="The Broad Institute Genomics Platform"/>
            <consortium name="The Broad Institute Genome Sequencing Center for Infectious Disease"/>
            <person name="Wu L."/>
            <person name="Ma J."/>
        </authorList>
    </citation>
    <scope>NUCLEOTIDE SEQUENCE [LARGE SCALE GENOMIC DNA]</scope>
    <source>
        <strain evidence="2">JCM 17841</strain>
    </source>
</reference>
<name>A0ABP8QSB8_9BACT</name>
<keyword evidence="2" id="KW-1185">Reference proteome</keyword>
<accession>A0ABP8QSB8</accession>